<evidence type="ECO:0000256" key="2">
    <source>
        <dbReference type="ARBA" id="ARBA00022448"/>
    </source>
</evidence>
<dbReference type="InterPro" id="IPR011701">
    <property type="entry name" value="MFS"/>
</dbReference>
<evidence type="ECO:0000313" key="9">
    <source>
        <dbReference type="Proteomes" id="UP000758168"/>
    </source>
</evidence>
<dbReference type="PANTHER" id="PTHR23506">
    <property type="entry name" value="GH10249P"/>
    <property type="match status" value="1"/>
</dbReference>
<evidence type="ECO:0000259" key="7">
    <source>
        <dbReference type="PROSITE" id="PS50850"/>
    </source>
</evidence>
<dbReference type="Proteomes" id="UP000758168">
    <property type="component" value="Unassembled WGS sequence"/>
</dbReference>
<feature type="transmembrane region" description="Helical" evidence="6">
    <location>
        <begin position="294"/>
        <end position="312"/>
    </location>
</feature>
<feature type="domain" description="Major facilitator superfamily (MFS) profile" evidence="7">
    <location>
        <begin position="28"/>
        <end position="405"/>
    </location>
</feature>
<keyword evidence="5 6" id="KW-0472">Membrane</keyword>
<feature type="transmembrane region" description="Helical" evidence="6">
    <location>
        <begin position="119"/>
        <end position="141"/>
    </location>
</feature>
<feature type="transmembrane region" description="Helical" evidence="6">
    <location>
        <begin position="29"/>
        <end position="50"/>
    </location>
</feature>
<feature type="transmembrane region" description="Helical" evidence="6">
    <location>
        <begin position="62"/>
        <end position="81"/>
    </location>
</feature>
<evidence type="ECO:0000256" key="3">
    <source>
        <dbReference type="ARBA" id="ARBA00022692"/>
    </source>
</evidence>
<keyword evidence="3 6" id="KW-0812">Transmembrane</keyword>
<proteinExistence type="predicted"/>
<keyword evidence="4 6" id="KW-1133">Transmembrane helix</keyword>
<dbReference type="Gene3D" id="1.20.1720.10">
    <property type="entry name" value="Multidrug resistance protein D"/>
    <property type="match status" value="1"/>
</dbReference>
<feature type="transmembrane region" description="Helical" evidence="6">
    <location>
        <begin position="183"/>
        <end position="201"/>
    </location>
</feature>
<dbReference type="PRINTS" id="PR01035">
    <property type="entry name" value="TCRTETA"/>
</dbReference>
<reference evidence="8 9" key="1">
    <citation type="submission" date="2021-03" db="EMBL/GenBank/DDBJ databases">
        <title>Sequencing the genomes of 1000 actinobacteria strains.</title>
        <authorList>
            <person name="Klenk H.-P."/>
        </authorList>
    </citation>
    <scope>NUCLEOTIDE SEQUENCE [LARGE SCALE GENOMIC DNA]</scope>
    <source>
        <strain evidence="8 9">DSM 12936</strain>
    </source>
</reference>
<name>A0ABS4ZAP8_9ACTN</name>
<dbReference type="PANTHER" id="PTHR23506:SF23">
    <property type="entry name" value="GH10249P"/>
    <property type="match status" value="1"/>
</dbReference>
<dbReference type="Gene3D" id="1.20.1250.20">
    <property type="entry name" value="MFS general substrate transporter like domains"/>
    <property type="match status" value="1"/>
</dbReference>
<dbReference type="CDD" id="cd17325">
    <property type="entry name" value="MFS_MdtG_SLC18_like"/>
    <property type="match status" value="1"/>
</dbReference>
<evidence type="ECO:0000256" key="5">
    <source>
        <dbReference type="ARBA" id="ARBA00023136"/>
    </source>
</evidence>
<sequence>MPAPPPPRDRLPERLRSRFRASGGLPREVYVLGLIAFCVAVGFGVLVPVLPVFARSFGVDNFAVGAVVSAFAALRLVTSPFCGRLIDRFGERLVMAVGIFIVAASSGVAGISQTYEQLLVLRGIGGVGSAMFTVSATTLLLTSVEAGLRGRAAGFFQGGFLLGGMTGPAIGGVLSAIALRAPFFFYAGTLAVAGAVGLVLLRVRSERGDAPVLPVVPFRQVLRDKRYQAACVTNLAQGWTSFGVRSTLVPVLVVEVLQRPTSWTGIAFAVAAVAQTLAVGPAGRFVDTVGRRPAMIAGGVLAGLSILAVPFAPGIGLLIVALSLYGVAAAFLGTAPAASVGDAAGGRGGTAVAVFSMCADVGAIVGPLVAGLLADSFSYPVAFAVGAALLLVGAGASARMPRTAPVEEDRAPAR</sequence>
<protein>
    <submittedName>
        <fullName evidence="8">MFS family permease</fullName>
    </submittedName>
</protein>
<gene>
    <name evidence="8" type="ORF">JOF54_003055</name>
</gene>
<evidence type="ECO:0000256" key="4">
    <source>
        <dbReference type="ARBA" id="ARBA00022989"/>
    </source>
</evidence>
<dbReference type="PROSITE" id="PS50850">
    <property type="entry name" value="MFS"/>
    <property type="match status" value="1"/>
</dbReference>
<dbReference type="Pfam" id="PF07690">
    <property type="entry name" value="MFS_1"/>
    <property type="match status" value="1"/>
</dbReference>
<feature type="transmembrane region" description="Helical" evidence="6">
    <location>
        <begin position="318"/>
        <end position="340"/>
    </location>
</feature>
<dbReference type="SUPFAM" id="SSF103473">
    <property type="entry name" value="MFS general substrate transporter"/>
    <property type="match status" value="1"/>
</dbReference>
<dbReference type="RefSeq" id="WP_210057400.1">
    <property type="nucleotide sequence ID" value="NZ_JAGIOB010000001.1"/>
</dbReference>
<evidence type="ECO:0000313" key="8">
    <source>
        <dbReference type="EMBL" id="MBP2418133.1"/>
    </source>
</evidence>
<feature type="transmembrane region" description="Helical" evidence="6">
    <location>
        <begin position="352"/>
        <end position="373"/>
    </location>
</feature>
<dbReference type="InterPro" id="IPR020846">
    <property type="entry name" value="MFS_dom"/>
</dbReference>
<keyword evidence="9" id="KW-1185">Reference proteome</keyword>
<comment type="caution">
    <text evidence="8">The sequence shown here is derived from an EMBL/GenBank/DDBJ whole genome shotgun (WGS) entry which is preliminary data.</text>
</comment>
<dbReference type="InterPro" id="IPR036259">
    <property type="entry name" value="MFS_trans_sf"/>
</dbReference>
<keyword evidence="2" id="KW-0813">Transport</keyword>
<evidence type="ECO:0000256" key="1">
    <source>
        <dbReference type="ARBA" id="ARBA00004651"/>
    </source>
</evidence>
<dbReference type="EMBL" id="JAGIOB010000001">
    <property type="protein sequence ID" value="MBP2418133.1"/>
    <property type="molecule type" value="Genomic_DNA"/>
</dbReference>
<comment type="subcellular location">
    <subcellularLocation>
        <location evidence="1">Cell membrane</location>
        <topology evidence="1">Multi-pass membrane protein</topology>
    </subcellularLocation>
</comment>
<evidence type="ECO:0000256" key="6">
    <source>
        <dbReference type="SAM" id="Phobius"/>
    </source>
</evidence>
<dbReference type="InterPro" id="IPR001958">
    <property type="entry name" value="Tet-R_TetA/multi-R_MdtG-like"/>
</dbReference>
<organism evidence="8 9">
    <name type="scientific">Microlunatus capsulatus</name>
    <dbReference type="NCBI Taxonomy" id="99117"/>
    <lineage>
        <taxon>Bacteria</taxon>
        <taxon>Bacillati</taxon>
        <taxon>Actinomycetota</taxon>
        <taxon>Actinomycetes</taxon>
        <taxon>Propionibacteriales</taxon>
        <taxon>Propionibacteriaceae</taxon>
        <taxon>Microlunatus</taxon>
    </lineage>
</organism>
<feature type="transmembrane region" description="Helical" evidence="6">
    <location>
        <begin position="153"/>
        <end position="177"/>
    </location>
</feature>
<accession>A0ABS4ZAP8</accession>
<feature type="transmembrane region" description="Helical" evidence="6">
    <location>
        <begin position="93"/>
        <end position="113"/>
    </location>
</feature>
<dbReference type="InterPro" id="IPR050930">
    <property type="entry name" value="MFS_Vesicular_Transporter"/>
</dbReference>
<feature type="transmembrane region" description="Helical" evidence="6">
    <location>
        <begin position="379"/>
        <end position="398"/>
    </location>
</feature>